<dbReference type="Pfam" id="PF02502">
    <property type="entry name" value="LacAB_rpiB"/>
    <property type="match status" value="1"/>
</dbReference>
<dbReference type="InterPro" id="IPR003500">
    <property type="entry name" value="RpiB_LacA_LacB"/>
</dbReference>
<dbReference type="SUPFAM" id="SSF89623">
    <property type="entry name" value="Ribose/Galactose isomerase RpiB/AlsB"/>
    <property type="match status" value="1"/>
</dbReference>
<dbReference type="Gene3D" id="3.40.1400.10">
    <property type="entry name" value="Sugar-phosphate isomerase, RpiB/LacA/LacB"/>
    <property type="match status" value="1"/>
</dbReference>
<dbReference type="GO" id="GO:0005975">
    <property type="term" value="P:carbohydrate metabolic process"/>
    <property type="evidence" value="ECO:0007669"/>
    <property type="project" value="InterPro"/>
</dbReference>
<dbReference type="PANTHER" id="PTHR30345">
    <property type="entry name" value="RIBOSE-5-PHOSPHATE ISOMERASE B"/>
    <property type="match status" value="1"/>
</dbReference>
<dbReference type="InterPro" id="IPR036569">
    <property type="entry name" value="RpiB_LacA_LacB_sf"/>
</dbReference>
<gene>
    <name evidence="1" type="ORF">LDAN0321_LOCUS12826</name>
</gene>
<dbReference type="PIRSF" id="PIRSF005384">
    <property type="entry name" value="RpiB_LacA_B"/>
    <property type="match status" value="1"/>
</dbReference>
<accession>A0A7S2KX13</accession>
<dbReference type="NCBIfam" id="TIGR00689">
    <property type="entry name" value="rpiB_lacA_lacB"/>
    <property type="match status" value="1"/>
</dbReference>
<evidence type="ECO:0008006" key="2">
    <source>
        <dbReference type="Google" id="ProtNLM"/>
    </source>
</evidence>
<dbReference type="EMBL" id="HBGY01020369">
    <property type="protein sequence ID" value="CAD9589241.1"/>
    <property type="molecule type" value="Transcribed_RNA"/>
</dbReference>
<sequence length="169" mass="18559">MIKILLGCDGFGEDLKNAIKTYLLSHNNKQYEVIDYGCCEYYKASATVATELKKLLERNETAFGMLFCGTGMGVSIIANKFEGISAATCENERAVRCARAISDANILCLGGKFTSSEDGIKMADAFLEQEFVQPPKSSEVSTPEWWSEDVENFLKTSKEGIAQVLAAQK</sequence>
<proteinExistence type="predicted"/>
<reference evidence="1" key="1">
    <citation type="submission" date="2021-01" db="EMBL/GenBank/DDBJ databases">
        <authorList>
            <person name="Corre E."/>
            <person name="Pelletier E."/>
            <person name="Niang G."/>
            <person name="Scheremetjew M."/>
            <person name="Finn R."/>
            <person name="Kale V."/>
            <person name="Holt S."/>
            <person name="Cochrane G."/>
            <person name="Meng A."/>
            <person name="Brown T."/>
            <person name="Cohen L."/>
        </authorList>
    </citation>
    <scope>NUCLEOTIDE SEQUENCE</scope>
    <source>
        <strain evidence="1">B650</strain>
    </source>
</reference>
<dbReference type="AlphaFoldDB" id="A0A7S2KX13"/>
<evidence type="ECO:0000313" key="1">
    <source>
        <dbReference type="EMBL" id="CAD9589241.1"/>
    </source>
</evidence>
<name>A0A7S2KX13_9STRA</name>
<dbReference type="PANTHER" id="PTHR30345:SF0">
    <property type="entry name" value="DNA DAMAGE-REPAIR_TOLERATION PROTEIN DRT102"/>
    <property type="match status" value="1"/>
</dbReference>
<dbReference type="GO" id="GO:0016853">
    <property type="term" value="F:isomerase activity"/>
    <property type="evidence" value="ECO:0007669"/>
    <property type="project" value="InterPro"/>
</dbReference>
<organism evidence="1">
    <name type="scientific">Leptocylindrus danicus</name>
    <dbReference type="NCBI Taxonomy" id="163516"/>
    <lineage>
        <taxon>Eukaryota</taxon>
        <taxon>Sar</taxon>
        <taxon>Stramenopiles</taxon>
        <taxon>Ochrophyta</taxon>
        <taxon>Bacillariophyta</taxon>
        <taxon>Coscinodiscophyceae</taxon>
        <taxon>Chaetocerotophycidae</taxon>
        <taxon>Leptocylindrales</taxon>
        <taxon>Leptocylindraceae</taxon>
        <taxon>Leptocylindrus</taxon>
    </lineage>
</organism>
<protein>
    <recommendedName>
        <fullName evidence="2">Ribose-5-phosphate isomerase</fullName>
    </recommendedName>
</protein>